<feature type="active site" description="Proton acceptor" evidence="12">
    <location>
        <position position="239"/>
    </location>
</feature>
<dbReference type="OrthoDB" id="9775849at2"/>
<dbReference type="Gene3D" id="3.40.1190.20">
    <property type="match status" value="1"/>
</dbReference>
<feature type="binding site" evidence="12">
    <location>
        <position position="239"/>
    </location>
    <ligand>
        <name>substrate</name>
    </ligand>
</feature>
<dbReference type="STRING" id="400772.RR49_00861"/>
<evidence type="ECO:0000256" key="4">
    <source>
        <dbReference type="ARBA" id="ARBA00022679"/>
    </source>
</evidence>
<evidence type="ECO:0000256" key="8">
    <source>
        <dbReference type="ARBA" id="ARBA00022840"/>
    </source>
</evidence>
<dbReference type="PANTHER" id="PTHR10584:SF166">
    <property type="entry name" value="RIBOKINASE"/>
    <property type="match status" value="1"/>
</dbReference>
<feature type="binding site" evidence="12">
    <location>
        <position position="272"/>
    </location>
    <ligand>
        <name>K(+)</name>
        <dbReference type="ChEBI" id="CHEBI:29103"/>
    </ligand>
</feature>
<keyword evidence="12" id="KW-0963">Cytoplasm</keyword>
<comment type="subunit">
    <text evidence="12">Homodimer.</text>
</comment>
<feature type="binding site" evidence="12">
    <location>
        <position position="235"/>
    </location>
    <ligand>
        <name>K(+)</name>
        <dbReference type="ChEBI" id="CHEBI:29103"/>
    </ligand>
</feature>
<evidence type="ECO:0000313" key="14">
    <source>
        <dbReference type="EMBL" id="KJL37801.1"/>
    </source>
</evidence>
<feature type="domain" description="Carbohydrate kinase PfkB" evidence="13">
    <location>
        <begin position="14"/>
        <end position="276"/>
    </location>
</feature>
<evidence type="ECO:0000313" key="15">
    <source>
        <dbReference type="Proteomes" id="UP000033451"/>
    </source>
</evidence>
<dbReference type="InterPro" id="IPR002173">
    <property type="entry name" value="Carboh/pur_kinase_PfkB_CS"/>
</dbReference>
<keyword evidence="7 12" id="KW-0418">Kinase</keyword>
<dbReference type="Pfam" id="PF00294">
    <property type="entry name" value="PfkB"/>
    <property type="match status" value="1"/>
</dbReference>
<feature type="binding site" evidence="12">
    <location>
        <begin position="206"/>
        <end position="211"/>
    </location>
    <ligand>
        <name>ATP</name>
        <dbReference type="ChEBI" id="CHEBI:30616"/>
    </ligand>
</feature>
<dbReference type="Proteomes" id="UP000033451">
    <property type="component" value="Unassembled WGS sequence"/>
</dbReference>
<evidence type="ECO:0000256" key="5">
    <source>
        <dbReference type="ARBA" id="ARBA00022723"/>
    </source>
</evidence>
<keyword evidence="6 12" id="KW-0547">Nucleotide-binding</keyword>
<evidence type="ECO:0000256" key="7">
    <source>
        <dbReference type="ARBA" id="ARBA00022777"/>
    </source>
</evidence>
<dbReference type="GO" id="GO:0005524">
    <property type="term" value="F:ATP binding"/>
    <property type="evidence" value="ECO:0007669"/>
    <property type="project" value="UniProtKB-UniRule"/>
</dbReference>
<feature type="binding site" evidence="12">
    <location>
        <position position="269"/>
    </location>
    <ligand>
        <name>K(+)</name>
        <dbReference type="ChEBI" id="CHEBI:29103"/>
    </ligand>
</feature>
<dbReference type="UniPathway" id="UPA00916">
    <property type="reaction ID" value="UER00889"/>
</dbReference>
<dbReference type="InterPro" id="IPR011877">
    <property type="entry name" value="Ribokinase"/>
</dbReference>
<dbReference type="PANTHER" id="PTHR10584">
    <property type="entry name" value="SUGAR KINASE"/>
    <property type="match status" value="1"/>
</dbReference>
<keyword evidence="8 12" id="KW-0067">ATP-binding</keyword>
<evidence type="ECO:0000256" key="6">
    <source>
        <dbReference type="ARBA" id="ARBA00022741"/>
    </source>
</evidence>
<dbReference type="InterPro" id="IPR011611">
    <property type="entry name" value="PfkB_dom"/>
</dbReference>
<dbReference type="InterPro" id="IPR002139">
    <property type="entry name" value="Ribo/fructo_kinase"/>
</dbReference>
<dbReference type="GO" id="GO:0019303">
    <property type="term" value="P:D-ribose catabolic process"/>
    <property type="evidence" value="ECO:0007669"/>
    <property type="project" value="UniProtKB-UniRule"/>
</dbReference>
<organism evidence="14 15">
    <name type="scientific">Microbacterium ginsengisoli</name>
    <dbReference type="NCBI Taxonomy" id="400772"/>
    <lineage>
        <taxon>Bacteria</taxon>
        <taxon>Bacillati</taxon>
        <taxon>Actinomycetota</taxon>
        <taxon>Actinomycetes</taxon>
        <taxon>Micrococcales</taxon>
        <taxon>Microbacteriaceae</taxon>
        <taxon>Microbacterium</taxon>
    </lineage>
</organism>
<name>A0A0F0LYS5_9MICO</name>
<comment type="caution">
    <text evidence="14">The sequence shown here is derived from an EMBL/GenBank/DDBJ whole genome shotgun (WGS) entry which is preliminary data.</text>
</comment>
<evidence type="ECO:0000256" key="3">
    <source>
        <dbReference type="ARBA" id="ARBA00016943"/>
    </source>
</evidence>
<keyword evidence="5 12" id="KW-0479">Metal-binding</keyword>
<comment type="cofactor">
    <cofactor evidence="12">
        <name>Mg(2+)</name>
        <dbReference type="ChEBI" id="CHEBI:18420"/>
    </cofactor>
    <text evidence="12">Requires a divalent cation, most likely magnesium in vivo, as an electrophilic catalyst to aid phosphoryl group transfer. It is the chelate of the metal and the nucleotide that is the actual substrate.</text>
</comment>
<evidence type="ECO:0000256" key="9">
    <source>
        <dbReference type="ARBA" id="ARBA00022842"/>
    </source>
</evidence>
<evidence type="ECO:0000259" key="13">
    <source>
        <dbReference type="Pfam" id="PF00294"/>
    </source>
</evidence>
<dbReference type="PRINTS" id="PR00990">
    <property type="entry name" value="RIBOKINASE"/>
</dbReference>
<dbReference type="GO" id="GO:0005829">
    <property type="term" value="C:cytosol"/>
    <property type="evidence" value="ECO:0007669"/>
    <property type="project" value="TreeGrafter"/>
</dbReference>
<dbReference type="GO" id="GO:0004747">
    <property type="term" value="F:ribokinase activity"/>
    <property type="evidence" value="ECO:0007669"/>
    <property type="project" value="UniProtKB-UniRule"/>
</dbReference>
<feature type="binding site" evidence="12">
    <location>
        <position position="187"/>
    </location>
    <ligand>
        <name>ATP</name>
        <dbReference type="ChEBI" id="CHEBI:30616"/>
    </ligand>
</feature>
<comment type="function">
    <text evidence="12">Catalyzes the phosphorylation of ribose at O-5 in a reaction requiring ATP and magnesium. The resulting D-ribose-5-phosphate can then be used either for sythesis of nucleotides, histidine, and tryptophan, or as a component of the pentose phosphate pathway.</text>
</comment>
<dbReference type="InterPro" id="IPR029056">
    <property type="entry name" value="Ribokinase-like"/>
</dbReference>
<comment type="similarity">
    <text evidence="1">Belongs to the carbohydrate kinase pfkB family.</text>
</comment>
<protein>
    <recommendedName>
        <fullName evidence="3 12">Ribokinase</fullName>
        <shortName evidence="12">RK</shortName>
        <ecNumber evidence="2 12">2.7.1.15</ecNumber>
    </recommendedName>
</protein>
<dbReference type="HAMAP" id="MF_01987">
    <property type="entry name" value="Ribokinase"/>
    <property type="match status" value="1"/>
</dbReference>
<accession>A0A0F0LYS5</accession>
<sequence length="293" mass="29293">MLDAADVARITHQTRLLVIGSINIDIVADVERLPAAGETVGGGRLRRSPGGKGANQAAAAARLGAATVMIGAVGDDADGREMREALRQAGVDVSAVGTSVEPTGTALIAVDAAGENQIVVCAGANETLTVTDEAVVAASVILTQLEIPLAVIDRLASEATGYLAINAAPARALSGAAIARADLVIVNDSEYAALPALATAQRVVVTHGAGGASLLERGTEIARVPAERVTPVDTVGAGDAFCAAVTIALAGGLDAHVALTLACAVGADAVRVRGARPEFARLESYAERVSAAV</sequence>
<feature type="binding site" evidence="12">
    <location>
        <begin position="238"/>
        <end position="239"/>
    </location>
    <ligand>
        <name>ATP</name>
        <dbReference type="ChEBI" id="CHEBI:30616"/>
    </ligand>
</feature>
<comment type="pathway">
    <text evidence="12">Carbohydrate metabolism; D-ribose degradation; D-ribose 5-phosphate from beta-D-ribopyranose: step 2/2.</text>
</comment>
<dbReference type="RefSeq" id="WP_045246839.1">
    <property type="nucleotide sequence ID" value="NZ_JYIY01000065.1"/>
</dbReference>
<dbReference type="GO" id="GO:0046872">
    <property type="term" value="F:metal ion binding"/>
    <property type="evidence" value="ECO:0007669"/>
    <property type="project" value="UniProtKB-KW"/>
</dbReference>
<dbReference type="AlphaFoldDB" id="A0A0F0LYS5"/>
<keyword evidence="15" id="KW-1185">Reference proteome</keyword>
<feature type="binding site" evidence="12">
    <location>
        <begin position="51"/>
        <end position="55"/>
    </location>
    <ligand>
        <name>substrate</name>
    </ligand>
</feature>
<comment type="subcellular location">
    <subcellularLocation>
        <location evidence="12">Cytoplasm</location>
    </subcellularLocation>
</comment>
<dbReference type="PATRIC" id="fig|400772.4.peg.890"/>
<proteinExistence type="inferred from homology"/>
<feature type="binding site" evidence="12">
    <location>
        <position position="274"/>
    </location>
    <ligand>
        <name>K(+)</name>
        <dbReference type="ChEBI" id="CHEBI:29103"/>
    </ligand>
</feature>
<dbReference type="EC" id="2.7.1.15" evidence="2 12"/>
<evidence type="ECO:0000256" key="1">
    <source>
        <dbReference type="ARBA" id="ARBA00005380"/>
    </source>
</evidence>
<keyword evidence="10 12" id="KW-0630">Potassium</keyword>
<comment type="similarity">
    <text evidence="12">Belongs to the carbohydrate kinase PfkB family. Ribokinase subfamily.</text>
</comment>
<evidence type="ECO:0000256" key="12">
    <source>
        <dbReference type="HAMAP-Rule" id="MF_01987"/>
    </source>
</evidence>
<comment type="activity regulation">
    <text evidence="12">Activated by a monovalent cation that binds near, but not in, the active site. The most likely occupant of the site in vivo is potassium. Ion binding induces a conformational change that may alter substrate affinity.</text>
</comment>
<comment type="catalytic activity">
    <reaction evidence="12">
        <text>D-ribose + ATP = D-ribose 5-phosphate + ADP + H(+)</text>
        <dbReference type="Rhea" id="RHEA:13697"/>
        <dbReference type="ChEBI" id="CHEBI:15378"/>
        <dbReference type="ChEBI" id="CHEBI:30616"/>
        <dbReference type="ChEBI" id="CHEBI:47013"/>
        <dbReference type="ChEBI" id="CHEBI:78346"/>
        <dbReference type="ChEBI" id="CHEBI:456216"/>
        <dbReference type="EC" id="2.7.1.15"/>
    </reaction>
</comment>
<evidence type="ECO:0000256" key="10">
    <source>
        <dbReference type="ARBA" id="ARBA00022958"/>
    </source>
</evidence>
<evidence type="ECO:0000256" key="11">
    <source>
        <dbReference type="ARBA" id="ARBA00023277"/>
    </source>
</evidence>
<dbReference type="EMBL" id="JYIY01000065">
    <property type="protein sequence ID" value="KJL37801.1"/>
    <property type="molecule type" value="Genomic_DNA"/>
</dbReference>
<keyword evidence="9 12" id="KW-0460">Magnesium</keyword>
<keyword evidence="4 12" id="KW-0808">Transferase</keyword>
<feature type="binding site" evidence="12">
    <location>
        <position position="233"/>
    </location>
    <ligand>
        <name>K(+)</name>
        <dbReference type="ChEBI" id="CHEBI:29103"/>
    </ligand>
</feature>
<dbReference type="CDD" id="cd01174">
    <property type="entry name" value="ribokinase"/>
    <property type="match status" value="1"/>
</dbReference>
<dbReference type="SUPFAM" id="SSF53613">
    <property type="entry name" value="Ribokinase-like"/>
    <property type="match status" value="1"/>
</dbReference>
<comment type="caution">
    <text evidence="12">Lacks conserved residue(s) required for the propagation of feature annotation.</text>
</comment>
<feature type="binding site" evidence="12">
    <location>
        <position position="146"/>
    </location>
    <ligand>
        <name>substrate</name>
    </ligand>
</feature>
<feature type="binding site" evidence="12">
    <location>
        <begin position="23"/>
        <end position="25"/>
    </location>
    <ligand>
        <name>substrate</name>
    </ligand>
</feature>
<reference evidence="14 15" key="1">
    <citation type="submission" date="2015-02" db="EMBL/GenBank/DDBJ databases">
        <title>Draft genome sequences of ten Microbacterium spp. with emphasis on heavy metal contaminated environments.</title>
        <authorList>
            <person name="Corretto E."/>
        </authorList>
    </citation>
    <scope>NUCLEOTIDE SEQUENCE [LARGE SCALE GENOMIC DNA]</scope>
    <source>
        <strain evidence="14 15">DSM 18659</strain>
    </source>
</reference>
<evidence type="ECO:0000256" key="2">
    <source>
        <dbReference type="ARBA" id="ARBA00012035"/>
    </source>
</evidence>
<gene>
    <name evidence="12 14" type="primary">rbsK</name>
    <name evidence="14" type="ORF">RR49_00861</name>
</gene>
<keyword evidence="11 12" id="KW-0119">Carbohydrate metabolism</keyword>
<dbReference type="PROSITE" id="PS00584">
    <property type="entry name" value="PFKB_KINASES_2"/>
    <property type="match status" value="1"/>
</dbReference>